<gene>
    <name evidence="2" type="ORF">Ctaglu_21790</name>
</gene>
<keyword evidence="3" id="KW-1185">Reference proteome</keyword>
<name>A0A401ULZ6_9CLOT</name>
<evidence type="ECO:0000259" key="1">
    <source>
        <dbReference type="PROSITE" id="PS51186"/>
    </source>
</evidence>
<dbReference type="Proteomes" id="UP000287872">
    <property type="component" value="Unassembled WGS sequence"/>
</dbReference>
<dbReference type="GO" id="GO:0016747">
    <property type="term" value="F:acyltransferase activity, transferring groups other than amino-acyl groups"/>
    <property type="evidence" value="ECO:0007669"/>
    <property type="project" value="InterPro"/>
</dbReference>
<evidence type="ECO:0000313" key="2">
    <source>
        <dbReference type="EMBL" id="GCD10556.1"/>
    </source>
</evidence>
<evidence type="ECO:0000313" key="3">
    <source>
        <dbReference type="Proteomes" id="UP000287872"/>
    </source>
</evidence>
<dbReference type="SUPFAM" id="SSF55729">
    <property type="entry name" value="Acyl-CoA N-acyltransferases (Nat)"/>
    <property type="match status" value="1"/>
</dbReference>
<dbReference type="PANTHER" id="PTHR43792:SF13">
    <property type="entry name" value="ACETYLTRANSFERASE"/>
    <property type="match status" value="1"/>
</dbReference>
<dbReference type="RefSeq" id="WP_125001378.1">
    <property type="nucleotide sequence ID" value="NZ_BHYK01000010.1"/>
</dbReference>
<feature type="domain" description="N-acetyltransferase" evidence="1">
    <location>
        <begin position="35"/>
        <end position="168"/>
    </location>
</feature>
<dbReference type="InterPro" id="IPR000182">
    <property type="entry name" value="GNAT_dom"/>
</dbReference>
<dbReference type="InterPro" id="IPR051531">
    <property type="entry name" value="N-acetyltransferase"/>
</dbReference>
<dbReference type="OrthoDB" id="7863753at2"/>
<dbReference type="InterPro" id="IPR016181">
    <property type="entry name" value="Acyl_CoA_acyltransferase"/>
</dbReference>
<protein>
    <recommendedName>
        <fullName evidence="1">N-acetyltransferase domain-containing protein</fullName>
    </recommendedName>
</protein>
<dbReference type="PROSITE" id="PS51186">
    <property type="entry name" value="GNAT"/>
    <property type="match status" value="1"/>
</dbReference>
<dbReference type="EMBL" id="BHYK01000010">
    <property type="protein sequence ID" value="GCD10556.1"/>
    <property type="molecule type" value="Genomic_DNA"/>
</dbReference>
<dbReference type="AlphaFoldDB" id="A0A401ULZ6"/>
<organism evidence="2 3">
    <name type="scientific">Clostridium tagluense</name>
    <dbReference type="NCBI Taxonomy" id="360422"/>
    <lineage>
        <taxon>Bacteria</taxon>
        <taxon>Bacillati</taxon>
        <taxon>Bacillota</taxon>
        <taxon>Clostridia</taxon>
        <taxon>Eubacteriales</taxon>
        <taxon>Clostridiaceae</taxon>
        <taxon>Clostridium</taxon>
    </lineage>
</organism>
<comment type="caution">
    <text evidence="2">The sequence shown here is derived from an EMBL/GenBank/DDBJ whole genome shotgun (WGS) entry which is preliminary data.</text>
</comment>
<proteinExistence type="predicted"/>
<accession>A0A401ULZ6</accession>
<dbReference type="Gene3D" id="3.40.630.30">
    <property type="match status" value="1"/>
</dbReference>
<dbReference type="PANTHER" id="PTHR43792">
    <property type="entry name" value="GNAT FAMILY, PUTATIVE (AFU_ORTHOLOGUE AFUA_3G00765)-RELATED-RELATED"/>
    <property type="match status" value="1"/>
</dbReference>
<sequence length="168" mass="19643">MLRLNTERLSILPLDKYNLELCINDYNKMEKNLGLTITDKNIGIREKTVYKIRLEGVENNPTNYMWYTTWIIVLNVENRSVGAIMIKGYSNEDGEVLVGYAMQDDYKRKGYMVEALKGIIQWIFLNPDVKCVIADTVKSNIPSHKVLQKIGMVIYKEDDECIWWKLKK</sequence>
<dbReference type="Pfam" id="PF13302">
    <property type="entry name" value="Acetyltransf_3"/>
    <property type="match status" value="1"/>
</dbReference>
<reference evidence="2 3" key="1">
    <citation type="submission" date="2018-11" db="EMBL/GenBank/DDBJ databases">
        <title>Genome sequencing and assembly of Clostridium tagluense strain A121.</title>
        <authorList>
            <person name="Murakami T."/>
            <person name="Segawa T."/>
            <person name="Shcherbakova V.A."/>
            <person name="Mori H."/>
            <person name="Yoshimura Y."/>
        </authorList>
    </citation>
    <scope>NUCLEOTIDE SEQUENCE [LARGE SCALE GENOMIC DNA]</scope>
    <source>
        <strain evidence="2 3">A121</strain>
    </source>
</reference>